<dbReference type="STRING" id="187979.ERS852385_01918"/>
<dbReference type="EMBL" id="CYYU01000019">
    <property type="protein sequence ID" value="CUO01026.1"/>
    <property type="molecule type" value="Genomic_DNA"/>
</dbReference>
<feature type="domain" description="Type I restriction modification DNA specificity" evidence="4">
    <location>
        <begin position="191"/>
        <end position="348"/>
    </location>
</feature>
<dbReference type="Gene3D" id="3.90.220.20">
    <property type="entry name" value="DNA methylase specificity domains"/>
    <property type="match status" value="2"/>
</dbReference>
<reference evidence="5 6" key="1">
    <citation type="submission" date="2015-09" db="EMBL/GenBank/DDBJ databases">
        <authorList>
            <consortium name="Pathogen Informatics"/>
        </authorList>
    </citation>
    <scope>NUCLEOTIDE SEQUENCE [LARGE SCALE GENOMIC DNA]</scope>
    <source>
        <strain evidence="5 6">2789STDY5608828</strain>
    </source>
</reference>
<dbReference type="OrthoDB" id="9811611at2"/>
<organism evidence="5 6">
    <name type="scientific">Mitsuokella jalaludinii</name>
    <dbReference type="NCBI Taxonomy" id="187979"/>
    <lineage>
        <taxon>Bacteria</taxon>
        <taxon>Bacillati</taxon>
        <taxon>Bacillota</taxon>
        <taxon>Negativicutes</taxon>
        <taxon>Selenomonadales</taxon>
        <taxon>Selenomonadaceae</taxon>
        <taxon>Mitsuokella</taxon>
    </lineage>
</organism>
<dbReference type="CDD" id="cd17246">
    <property type="entry name" value="RMtype1_S_SonII-TRD2-CR2_like"/>
    <property type="match status" value="1"/>
</dbReference>
<evidence type="ECO:0000313" key="5">
    <source>
        <dbReference type="EMBL" id="CUO01026.1"/>
    </source>
</evidence>
<evidence type="ECO:0000256" key="3">
    <source>
        <dbReference type="ARBA" id="ARBA00023125"/>
    </source>
</evidence>
<dbReference type="Proteomes" id="UP000095546">
    <property type="component" value="Unassembled WGS sequence"/>
</dbReference>
<accession>A0A174BN87</accession>
<comment type="similarity">
    <text evidence="1">Belongs to the type-I restriction system S methylase family.</text>
</comment>
<evidence type="ECO:0000256" key="1">
    <source>
        <dbReference type="ARBA" id="ARBA00010923"/>
    </source>
</evidence>
<dbReference type="AlphaFoldDB" id="A0A174BN87"/>
<dbReference type="PANTHER" id="PTHR30408:SF12">
    <property type="entry name" value="TYPE I RESTRICTION ENZYME MJAVIII SPECIFICITY SUBUNIT"/>
    <property type="match status" value="1"/>
</dbReference>
<protein>
    <submittedName>
        <fullName evidence="5">EcoKI restriction-modification system protein HsdS</fullName>
    </submittedName>
</protein>
<dbReference type="InterPro" id="IPR044946">
    <property type="entry name" value="Restrct_endonuc_typeI_TRD_sf"/>
</dbReference>
<dbReference type="InterPro" id="IPR052021">
    <property type="entry name" value="Type-I_RS_S_subunit"/>
</dbReference>
<evidence type="ECO:0000259" key="4">
    <source>
        <dbReference type="Pfam" id="PF01420"/>
    </source>
</evidence>
<keyword evidence="2" id="KW-0680">Restriction system</keyword>
<feature type="domain" description="Type I restriction modification DNA specificity" evidence="4">
    <location>
        <begin position="2"/>
        <end position="168"/>
    </location>
</feature>
<dbReference type="RefSeq" id="WP_082427748.1">
    <property type="nucleotide sequence ID" value="NZ_CABIWZ010000019.1"/>
</dbReference>
<sequence length="376" mass="43615">MEYKKIKEINEYKSESINPMKTPDTMYELYSVPFFTTGHPEYLHGSEIGSSKVIVQKNDILVCKINPRINRVWVVADESNCQSIASSEWIVVRNAQYNPYFLAWYFRTPMFQQLMTSEVTGIGGSLTRAQPKRVAEYPVPVLPRERQDEIASILGHLQSIKYKRKNELDLLDSLVKARFVEMFRDIPVDITLSDACRIITDGTHQSPKFKNKGIPFLFVSNIADNRLTYNTEKFIDEDTYNELIKRTPIEVGDVLLSTVGSYGHPAVVEDRRKFLFQRHIAYLKPDYEKIDSYYLYALLLTDLVQYQIDRHVKGIAQKTLNLKEIKNLKIPLPTIEEQRIFTAFFRETNKSKVAINRCTVIIGKALQSEYHHVWGD</sequence>
<name>A0A174BN87_9FIRM</name>
<dbReference type="Pfam" id="PF01420">
    <property type="entry name" value="Methylase_S"/>
    <property type="match status" value="2"/>
</dbReference>
<dbReference type="SUPFAM" id="SSF116734">
    <property type="entry name" value="DNA methylase specificity domain"/>
    <property type="match status" value="2"/>
</dbReference>
<dbReference type="GO" id="GO:0009307">
    <property type="term" value="P:DNA restriction-modification system"/>
    <property type="evidence" value="ECO:0007669"/>
    <property type="project" value="UniProtKB-KW"/>
</dbReference>
<dbReference type="PANTHER" id="PTHR30408">
    <property type="entry name" value="TYPE-1 RESTRICTION ENZYME ECOKI SPECIFICITY PROTEIN"/>
    <property type="match status" value="1"/>
</dbReference>
<dbReference type="GO" id="GO:0003677">
    <property type="term" value="F:DNA binding"/>
    <property type="evidence" value="ECO:0007669"/>
    <property type="project" value="UniProtKB-KW"/>
</dbReference>
<keyword evidence="3" id="KW-0238">DNA-binding</keyword>
<proteinExistence type="inferred from homology"/>
<evidence type="ECO:0000313" key="6">
    <source>
        <dbReference type="Proteomes" id="UP000095546"/>
    </source>
</evidence>
<keyword evidence="6" id="KW-1185">Reference proteome</keyword>
<dbReference type="InterPro" id="IPR000055">
    <property type="entry name" value="Restrct_endonuc_typeI_TRD"/>
</dbReference>
<gene>
    <name evidence="5" type="ORF">ERS852385_01918</name>
</gene>
<evidence type="ECO:0000256" key="2">
    <source>
        <dbReference type="ARBA" id="ARBA00022747"/>
    </source>
</evidence>